<dbReference type="PANTHER" id="PTHR43289:SF34">
    <property type="entry name" value="SERINE_THREONINE-PROTEIN KINASE YBDM-RELATED"/>
    <property type="match status" value="1"/>
</dbReference>
<sequence>MQNWAVPGFTEIEPLGEGGFGRVVLAKHTESGTPVAIKYLFARYLTDEGQLARFRQEAWMLRRVTSPHVVKLYEFVETPHGAAIVMEAVSGVSLRSIMTVEGAMSPEAALTVLKGSLLGLAAAHAAGTVHRDYKPDNVLVGPDRQSKLVDFGLAVLAGAADAPIGSPAYMAPEQWAGHAATPATDVYAATCVFFQCVTGNRPFRAQDTATLRTMHTSAAAPVDEAPEPVRVLLARGMAKQAGDRPDSAAAFVAELEAVAVEAYGEDWEDRGWRRLAQRAAALVALSPLAVLGAATALAPGALVASGAAGGGIVGASGGIVGAGTGGTGAVGATLGGGKLIAGVIASVLAVAAAVVTIVVLTGPDEPAPPPVAASTTAAAALNVALQTRAERFSGPDFDISMQYAYVTGAANPDVGKKLNAALMKPIDDRVKQVRGGLAPVDRKESDGDIPHALGKADILMKGPKVISVRYDFSMDSDVLGHASWTTSATSTVDAETGEVVTPEQVFGPDLTAVTERLRAHAPDGFCGGDHAELDATVLGKDALTGHSGLPSSSIAYGPDGVEFFLDLFQLGYTGACGTKKITVPYGELSTLISPAFKAKLGPAASAPAPSAPSPSSSGVSHDAKGAAAVLVNYYRALGAKDLTALCRISAPAWSNQGGASKCRQNFSLLLGALSPADLAACKKVTVDAGQIVEAGRDKVSVPASAIRGAPTMTTIGDTVSLQWHGDTWLIHKD</sequence>
<organism evidence="8 9">
    <name type="scientific">Amycolatopsis minnesotensis</name>
    <dbReference type="NCBI Taxonomy" id="337894"/>
    <lineage>
        <taxon>Bacteria</taxon>
        <taxon>Bacillati</taxon>
        <taxon>Actinomycetota</taxon>
        <taxon>Actinomycetes</taxon>
        <taxon>Pseudonocardiales</taxon>
        <taxon>Pseudonocardiaceae</taxon>
        <taxon>Amycolatopsis</taxon>
    </lineage>
</organism>
<dbReference type="EMBL" id="BAAANN010000012">
    <property type="protein sequence ID" value="GAA1960129.1"/>
    <property type="molecule type" value="Genomic_DNA"/>
</dbReference>
<evidence type="ECO:0000313" key="9">
    <source>
        <dbReference type="Proteomes" id="UP001501116"/>
    </source>
</evidence>
<keyword evidence="6" id="KW-0472">Membrane</keyword>
<evidence type="ECO:0000256" key="3">
    <source>
        <dbReference type="ARBA" id="ARBA00022777"/>
    </source>
</evidence>
<dbReference type="InterPro" id="IPR017441">
    <property type="entry name" value="Protein_kinase_ATP_BS"/>
</dbReference>
<evidence type="ECO:0000313" key="8">
    <source>
        <dbReference type="EMBL" id="GAA1960129.1"/>
    </source>
</evidence>
<evidence type="ECO:0000256" key="4">
    <source>
        <dbReference type="ARBA" id="ARBA00022840"/>
    </source>
</evidence>
<evidence type="ECO:0000256" key="1">
    <source>
        <dbReference type="ARBA" id="ARBA00022679"/>
    </source>
</evidence>
<dbReference type="CDD" id="cd14014">
    <property type="entry name" value="STKc_PknB_like"/>
    <property type="match status" value="1"/>
</dbReference>
<feature type="transmembrane region" description="Helical" evidence="6">
    <location>
        <begin position="308"/>
        <end position="332"/>
    </location>
</feature>
<keyword evidence="1" id="KW-0808">Transferase</keyword>
<keyword evidence="4 5" id="KW-0067">ATP-binding</keyword>
<evidence type="ECO:0000259" key="7">
    <source>
        <dbReference type="PROSITE" id="PS50011"/>
    </source>
</evidence>
<feature type="transmembrane region" description="Helical" evidence="6">
    <location>
        <begin position="339"/>
        <end position="360"/>
    </location>
</feature>
<gene>
    <name evidence="8" type="ORF">GCM10009754_33360</name>
</gene>
<name>A0ABN2QYC2_9PSEU</name>
<comment type="caution">
    <text evidence="8">The sequence shown here is derived from an EMBL/GenBank/DDBJ whole genome shotgun (WGS) entry which is preliminary data.</text>
</comment>
<dbReference type="InterPro" id="IPR000719">
    <property type="entry name" value="Prot_kinase_dom"/>
</dbReference>
<evidence type="ECO:0000256" key="6">
    <source>
        <dbReference type="SAM" id="Phobius"/>
    </source>
</evidence>
<evidence type="ECO:0000256" key="2">
    <source>
        <dbReference type="ARBA" id="ARBA00022741"/>
    </source>
</evidence>
<evidence type="ECO:0000256" key="5">
    <source>
        <dbReference type="PROSITE-ProRule" id="PRU10141"/>
    </source>
</evidence>
<dbReference type="PROSITE" id="PS00107">
    <property type="entry name" value="PROTEIN_KINASE_ATP"/>
    <property type="match status" value="1"/>
</dbReference>
<proteinExistence type="predicted"/>
<accession>A0ABN2QYC2</accession>
<dbReference type="Gene3D" id="1.10.510.10">
    <property type="entry name" value="Transferase(Phosphotransferase) domain 1"/>
    <property type="match status" value="1"/>
</dbReference>
<keyword evidence="6" id="KW-0812">Transmembrane</keyword>
<dbReference type="SUPFAM" id="SSF56112">
    <property type="entry name" value="Protein kinase-like (PK-like)"/>
    <property type="match status" value="1"/>
</dbReference>
<keyword evidence="3" id="KW-0418">Kinase</keyword>
<reference evidence="8 9" key="1">
    <citation type="journal article" date="2019" name="Int. J. Syst. Evol. Microbiol.">
        <title>The Global Catalogue of Microorganisms (GCM) 10K type strain sequencing project: providing services to taxonomists for standard genome sequencing and annotation.</title>
        <authorList>
            <consortium name="The Broad Institute Genomics Platform"/>
            <consortium name="The Broad Institute Genome Sequencing Center for Infectious Disease"/>
            <person name="Wu L."/>
            <person name="Ma J."/>
        </authorList>
    </citation>
    <scope>NUCLEOTIDE SEQUENCE [LARGE SCALE GENOMIC DNA]</scope>
    <source>
        <strain evidence="8 9">JCM 14545</strain>
    </source>
</reference>
<protein>
    <recommendedName>
        <fullName evidence="7">Protein kinase domain-containing protein</fullName>
    </recommendedName>
</protein>
<dbReference type="PROSITE" id="PS50011">
    <property type="entry name" value="PROTEIN_KINASE_DOM"/>
    <property type="match status" value="1"/>
</dbReference>
<dbReference type="Proteomes" id="UP001501116">
    <property type="component" value="Unassembled WGS sequence"/>
</dbReference>
<dbReference type="Pfam" id="PF00069">
    <property type="entry name" value="Pkinase"/>
    <property type="match status" value="1"/>
</dbReference>
<dbReference type="InterPro" id="IPR011009">
    <property type="entry name" value="Kinase-like_dom_sf"/>
</dbReference>
<feature type="transmembrane region" description="Helical" evidence="6">
    <location>
        <begin position="279"/>
        <end position="302"/>
    </location>
</feature>
<keyword evidence="6" id="KW-1133">Transmembrane helix</keyword>
<dbReference type="PANTHER" id="PTHR43289">
    <property type="entry name" value="MITOGEN-ACTIVATED PROTEIN KINASE KINASE KINASE 20-RELATED"/>
    <property type="match status" value="1"/>
</dbReference>
<feature type="binding site" evidence="5">
    <location>
        <position position="38"/>
    </location>
    <ligand>
        <name>ATP</name>
        <dbReference type="ChEBI" id="CHEBI:30616"/>
    </ligand>
</feature>
<keyword evidence="9" id="KW-1185">Reference proteome</keyword>
<keyword evidence="2 5" id="KW-0547">Nucleotide-binding</keyword>
<feature type="domain" description="Protein kinase" evidence="7">
    <location>
        <begin position="9"/>
        <end position="258"/>
    </location>
</feature>